<keyword evidence="1" id="KW-0175">Coiled coil</keyword>
<feature type="coiled-coil region" evidence="1">
    <location>
        <begin position="309"/>
        <end position="350"/>
    </location>
</feature>
<dbReference type="EMBL" id="KV722648">
    <property type="protein sequence ID" value="OCH84658.1"/>
    <property type="molecule type" value="Genomic_DNA"/>
</dbReference>
<dbReference type="AlphaFoldDB" id="A0A8E2DJE0"/>
<feature type="coiled-coil region" evidence="1">
    <location>
        <begin position="239"/>
        <end position="278"/>
    </location>
</feature>
<evidence type="ECO:0000256" key="1">
    <source>
        <dbReference type="SAM" id="Coils"/>
    </source>
</evidence>
<organism evidence="3 4">
    <name type="scientific">Obba rivulosa</name>
    <dbReference type="NCBI Taxonomy" id="1052685"/>
    <lineage>
        <taxon>Eukaryota</taxon>
        <taxon>Fungi</taxon>
        <taxon>Dikarya</taxon>
        <taxon>Basidiomycota</taxon>
        <taxon>Agaricomycotina</taxon>
        <taxon>Agaricomycetes</taxon>
        <taxon>Polyporales</taxon>
        <taxon>Gelatoporiaceae</taxon>
        <taxon>Obba</taxon>
    </lineage>
</organism>
<dbReference type="Pfam" id="PF09403">
    <property type="entry name" value="FadA"/>
    <property type="match status" value="1"/>
</dbReference>
<dbReference type="Proteomes" id="UP000250043">
    <property type="component" value="Unassembled WGS sequence"/>
</dbReference>
<dbReference type="InterPro" id="IPR018543">
    <property type="entry name" value="Adhesion_FadA"/>
</dbReference>
<evidence type="ECO:0000256" key="2">
    <source>
        <dbReference type="SAM" id="MobiDB-lite"/>
    </source>
</evidence>
<proteinExistence type="predicted"/>
<feature type="region of interest" description="Disordered" evidence="2">
    <location>
        <begin position="1"/>
        <end position="29"/>
    </location>
</feature>
<dbReference type="Pfam" id="PF07004">
    <property type="entry name" value="SHIPPO-rpt"/>
    <property type="match status" value="2"/>
</dbReference>
<feature type="region of interest" description="Disordered" evidence="2">
    <location>
        <begin position="662"/>
        <end position="695"/>
    </location>
</feature>
<feature type="coiled-coil region" evidence="1">
    <location>
        <begin position="66"/>
        <end position="132"/>
    </location>
</feature>
<gene>
    <name evidence="3" type="ORF">OBBRIDRAFT_798886</name>
</gene>
<dbReference type="InterPro" id="IPR010736">
    <property type="entry name" value="SHIPPO-rpt"/>
</dbReference>
<feature type="compositionally biased region" description="Polar residues" evidence="2">
    <location>
        <begin position="684"/>
        <end position="694"/>
    </location>
</feature>
<reference evidence="3 4" key="1">
    <citation type="submission" date="2016-07" db="EMBL/GenBank/DDBJ databases">
        <title>Draft genome of the white-rot fungus Obba rivulosa 3A-2.</title>
        <authorList>
            <consortium name="DOE Joint Genome Institute"/>
            <person name="Miettinen O."/>
            <person name="Riley R."/>
            <person name="Acob R."/>
            <person name="Barry K."/>
            <person name="Cullen D."/>
            <person name="De Vries R."/>
            <person name="Hainaut M."/>
            <person name="Hatakka A."/>
            <person name="Henrissat B."/>
            <person name="Hilden K."/>
            <person name="Kuo R."/>
            <person name="Labutti K."/>
            <person name="Lipzen A."/>
            <person name="Makela M.R."/>
            <person name="Sandor L."/>
            <person name="Spatafora J.W."/>
            <person name="Grigoriev I.V."/>
            <person name="Hibbett D.S."/>
        </authorList>
    </citation>
    <scope>NUCLEOTIDE SEQUENCE [LARGE SCALE GENOMIC DNA]</scope>
    <source>
        <strain evidence="3 4">3A-2</strain>
    </source>
</reference>
<accession>A0A8E2DJE0</accession>
<keyword evidence="4" id="KW-1185">Reference proteome</keyword>
<evidence type="ECO:0000313" key="4">
    <source>
        <dbReference type="Proteomes" id="UP000250043"/>
    </source>
</evidence>
<dbReference type="OrthoDB" id="419631at2759"/>
<name>A0A8E2DJE0_9APHY</name>
<protein>
    <submittedName>
        <fullName evidence="3">Uncharacterized protein</fullName>
    </submittedName>
</protein>
<feature type="coiled-coil region" evidence="1">
    <location>
        <begin position="485"/>
        <end position="585"/>
    </location>
</feature>
<evidence type="ECO:0000313" key="3">
    <source>
        <dbReference type="EMBL" id="OCH84658.1"/>
    </source>
</evidence>
<sequence length="718" mass="81467">MFPKGPRFPAAKVPDVPGPAAYNPQDPDYETYKRGAFLEKTNRFFKGRLADTPGPGAYELDSKNPTKTANDRYAALQHKVEELERLHAESKKSHSQEVERLKLDLKQAQRQAAEQSERADKLKKLNDMVETKSQDMKRSSSIDKAQIRELGVKLRAAEQERGQSNSVSRQEAVEARKALQAAETRHKDELRKRDVSILELMNALREEGTKHGSAAAKVRELTAAFIREGKEKLALKESLHEVRAASENVTRELKEVKIQATEKEKELVEERREALACVAREYGRLASSTISKSPHHKLKRKNGVLQVRIFHLERKLANAEAQVQELAHLVRCTKDENIFLAKQLKEVEAEIGFYRQAWKDCVHERQQPLSTGDIEQELATLEKESILATEETMKTLALDSRLWDKYHRLKSESLLLHGSVLLKGLLDAQELVERGAIQLSESEQRHAEHLASLDALRVRHDRVLGELEAANTSLAVSKTTEQALANQVEETRAQTQAVAKQLDEMRAQTKAEVAIAEQSLQREKEAAQRLAATLQKSRIAEEALRDEIQKLIEDLEEADRYRDAYNSLVEEVDALVARNALAEDEAQRLSKFNAEILGHNNPAQRIVYVDKIRRELHETKQKLLMSVRDRDAVQMENDGLRHELELYKSVAVSHEMKPRTALTRVSRMPPASQNLSLKPELQVPSASRSGSLSPRRTRFGVITEIDHSHDDMTIDEIM</sequence>